<feature type="disulfide bond" evidence="4">
    <location>
        <begin position="373"/>
        <end position="382"/>
    </location>
</feature>
<feature type="domain" description="EGF-like" evidence="7">
    <location>
        <begin position="347"/>
        <end position="383"/>
    </location>
</feature>
<feature type="chain" id="PRO_5032582391" evidence="6">
    <location>
        <begin position="27"/>
        <end position="728"/>
    </location>
</feature>
<comment type="caution">
    <text evidence="4">Lacks conserved residue(s) required for the propagation of feature annotation.</text>
</comment>
<dbReference type="Pfam" id="PF07974">
    <property type="entry name" value="EGF_2"/>
    <property type="match status" value="1"/>
</dbReference>
<dbReference type="Gene3D" id="2.170.300.10">
    <property type="entry name" value="Tie2 ligand-binding domain superfamily"/>
    <property type="match status" value="1"/>
</dbReference>
<sequence length="728" mass="73882">MRRRTGSARSWLLAAVLARHTTRSTATPCSPNLCSGHGSCESAGARSTPRQCLCVSGWFGADCSLKSCPTHAAWDDIASANEVAHGPAECANRGACDRLSGECACDAGYEGQACERLSCPARCSGHGQCQSMSYYAHTKDPGEGPVFPYDTRWDAAMIYGCACDKGFSGPDCSIRLCPTGDDPLTGGQRNEQQAVTCAATGGAFTLAFRGFTTAPIAAGARDAAVRDALQALPSVYAAFGAAVAVSYASGQTAACTAAGHTWKVEFLQDFGNLPLLVPNGAGLSHTSGTKSITAAEVVAGEKENLPCSGRGLCDSTTGICECEPEMDTSDGLGAPGRRGDCGHAALSVTHCPGEVSCSGHGVCAGAPTYACLCADGWRGADCSLKACPRAKAWFARPAAAEAAHVAPLAECAGAGACDAVTGECACVPGFEGAACARMMCPAVALPSAHAASTLSSAGSRTSRASEPGDVCSGRGQCLTMSQLAAAARTPQGAPDPRAYGAVPNDPAAWDWDMVQGCLCDAGYAGHACELRRCARGDDPQTGGQRNEVQRLRCVDAGAAVTGVMVQFRGAYTAALGLGATAAQIKAALEALDTIDDVTVSCGPTHDALCATTGDLCTVEFLTDTGDLPEMTVTNAGNGAVAVRADTLQQGTREDDVCSHRGLCNEATGECECFAGFGSSDGRGGQGTKGDCGYMLPFALPPLELDGGGGAAPAVRGNLRGPPQLPSAP</sequence>
<accession>A0A835Z2P2</accession>
<gene>
    <name evidence="8" type="ORF">JKP88DRAFT_269669</name>
</gene>
<dbReference type="InterPro" id="IPR000742">
    <property type="entry name" value="EGF"/>
</dbReference>
<reference evidence="8" key="1">
    <citation type="submission" date="2021-02" db="EMBL/GenBank/DDBJ databases">
        <title>First Annotated Genome of the Yellow-green Alga Tribonema minus.</title>
        <authorList>
            <person name="Mahan K.M."/>
        </authorList>
    </citation>
    <scope>NUCLEOTIDE SEQUENCE</scope>
    <source>
        <strain evidence="8">UTEX B ZZ1240</strain>
    </source>
</reference>
<feature type="domain" description="EGF-like" evidence="7">
    <location>
        <begin position="79"/>
        <end position="115"/>
    </location>
</feature>
<keyword evidence="1 4" id="KW-0245">EGF-like domain</keyword>
<feature type="disulfide bond" evidence="4">
    <location>
        <begin position="105"/>
        <end position="114"/>
    </location>
</feature>
<dbReference type="Gene3D" id="2.10.25.10">
    <property type="entry name" value="Laminin"/>
    <property type="match status" value="2"/>
</dbReference>
<dbReference type="Proteomes" id="UP000664859">
    <property type="component" value="Unassembled WGS sequence"/>
</dbReference>
<evidence type="ECO:0000256" key="5">
    <source>
        <dbReference type="SAM" id="MobiDB-lite"/>
    </source>
</evidence>
<evidence type="ECO:0000259" key="7">
    <source>
        <dbReference type="PROSITE" id="PS50026"/>
    </source>
</evidence>
<keyword evidence="3 4" id="KW-1015">Disulfide bond</keyword>
<proteinExistence type="predicted"/>
<dbReference type="PANTHER" id="PTHR11219">
    <property type="entry name" value="TENEURIN AND N-ACETYLGLUCOSAMINE-1-PHOSPHODIESTER ALPHA-N-ACETYLGLUCOSAMINIDASE"/>
    <property type="match status" value="1"/>
</dbReference>
<dbReference type="PROSITE" id="PS01186">
    <property type="entry name" value="EGF_2"/>
    <property type="match status" value="4"/>
</dbReference>
<evidence type="ECO:0000256" key="1">
    <source>
        <dbReference type="ARBA" id="ARBA00022536"/>
    </source>
</evidence>
<evidence type="ECO:0000313" key="9">
    <source>
        <dbReference type="Proteomes" id="UP000664859"/>
    </source>
</evidence>
<keyword evidence="6" id="KW-0732">Signal</keyword>
<evidence type="ECO:0000256" key="4">
    <source>
        <dbReference type="PROSITE-ProRule" id="PRU00076"/>
    </source>
</evidence>
<dbReference type="PRINTS" id="PR00011">
    <property type="entry name" value="EGFLAMININ"/>
</dbReference>
<protein>
    <submittedName>
        <fullName evidence="8">Tenascin-like protein</fullName>
    </submittedName>
</protein>
<dbReference type="InterPro" id="IPR013111">
    <property type="entry name" value="EGF_extracell"/>
</dbReference>
<dbReference type="PROSITE" id="PS50026">
    <property type="entry name" value="EGF_3"/>
    <property type="match status" value="3"/>
</dbReference>
<evidence type="ECO:0000313" key="8">
    <source>
        <dbReference type="EMBL" id="KAG5185323.1"/>
    </source>
</evidence>
<feature type="disulfide bond" evidence="4">
    <location>
        <begin position="54"/>
        <end position="63"/>
    </location>
</feature>
<dbReference type="Gene3D" id="2.60.120.260">
    <property type="entry name" value="Galactose-binding domain-like"/>
    <property type="match status" value="2"/>
</dbReference>
<name>A0A835Z2P2_9STRA</name>
<feature type="region of interest" description="Disordered" evidence="5">
    <location>
        <begin position="705"/>
        <end position="728"/>
    </location>
</feature>
<feature type="domain" description="EGF-like" evidence="7">
    <location>
        <begin position="25"/>
        <end position="64"/>
    </location>
</feature>
<dbReference type="SMART" id="SM00181">
    <property type="entry name" value="EGF"/>
    <property type="match status" value="5"/>
</dbReference>
<dbReference type="InterPro" id="IPR051216">
    <property type="entry name" value="Teneurin"/>
</dbReference>
<evidence type="ECO:0000256" key="2">
    <source>
        <dbReference type="ARBA" id="ARBA00022737"/>
    </source>
</evidence>
<keyword evidence="9" id="KW-1185">Reference proteome</keyword>
<dbReference type="PANTHER" id="PTHR11219:SF69">
    <property type="entry name" value="TENEURIN-A"/>
    <property type="match status" value="1"/>
</dbReference>
<dbReference type="OrthoDB" id="442731at2759"/>
<organism evidence="8 9">
    <name type="scientific">Tribonema minus</name>
    <dbReference type="NCBI Taxonomy" id="303371"/>
    <lineage>
        <taxon>Eukaryota</taxon>
        <taxon>Sar</taxon>
        <taxon>Stramenopiles</taxon>
        <taxon>Ochrophyta</taxon>
        <taxon>PX clade</taxon>
        <taxon>Xanthophyceae</taxon>
        <taxon>Tribonematales</taxon>
        <taxon>Tribonemataceae</taxon>
        <taxon>Tribonema</taxon>
    </lineage>
</organism>
<comment type="caution">
    <text evidence="8">The sequence shown here is derived from an EMBL/GenBank/DDBJ whole genome shotgun (WGS) entry which is preliminary data.</text>
</comment>
<dbReference type="PROSITE" id="PS00022">
    <property type="entry name" value="EGF_1"/>
    <property type="match status" value="4"/>
</dbReference>
<keyword evidence="2" id="KW-0677">Repeat</keyword>
<evidence type="ECO:0000256" key="6">
    <source>
        <dbReference type="SAM" id="SignalP"/>
    </source>
</evidence>
<evidence type="ECO:0000256" key="3">
    <source>
        <dbReference type="ARBA" id="ARBA00023157"/>
    </source>
</evidence>
<dbReference type="AlphaFoldDB" id="A0A835Z2P2"/>
<feature type="signal peptide" evidence="6">
    <location>
        <begin position="1"/>
        <end position="26"/>
    </location>
</feature>
<dbReference type="EMBL" id="JAFCMP010000135">
    <property type="protein sequence ID" value="KAG5185323.1"/>
    <property type="molecule type" value="Genomic_DNA"/>
</dbReference>